<keyword evidence="3" id="KW-1185">Reference proteome</keyword>
<feature type="domain" description="SWIM-type" evidence="2">
    <location>
        <begin position="62"/>
        <end position="110"/>
    </location>
</feature>
<name>A0ABM1EHH8_PRICU</name>
<dbReference type="PANTHER" id="PTHR28498">
    <property type="entry name" value="ZINC FINGER SWIM DOMAIN-CONTAINING PROTEIN 7"/>
    <property type="match status" value="1"/>
</dbReference>
<dbReference type="PANTHER" id="PTHR28498:SF1">
    <property type="entry name" value="ZINC FINGER SWIM DOMAIN-CONTAINING PROTEIN 7"/>
    <property type="match status" value="1"/>
</dbReference>
<dbReference type="RefSeq" id="XP_014671647.1">
    <property type="nucleotide sequence ID" value="XM_014816161.1"/>
</dbReference>
<dbReference type="RefSeq" id="XP_014671648.1">
    <property type="nucleotide sequence ID" value="XM_014816162.1"/>
</dbReference>
<proteinExistence type="predicted"/>
<keyword evidence="1" id="KW-0862">Zinc</keyword>
<evidence type="ECO:0000313" key="6">
    <source>
        <dbReference type="RefSeq" id="XP_014671649.1"/>
    </source>
</evidence>
<dbReference type="GeneID" id="106812320"/>
<evidence type="ECO:0000259" key="2">
    <source>
        <dbReference type="PROSITE" id="PS50966"/>
    </source>
</evidence>
<accession>A0ABM1EHH8</accession>
<keyword evidence="1" id="KW-0863">Zinc-finger</keyword>
<evidence type="ECO:0000313" key="5">
    <source>
        <dbReference type="RefSeq" id="XP_014671648.1"/>
    </source>
</evidence>
<dbReference type="InterPro" id="IPR007527">
    <property type="entry name" value="Znf_SWIM"/>
</dbReference>
<gene>
    <name evidence="4 5 6" type="primary">LOC106812320</name>
</gene>
<evidence type="ECO:0000256" key="1">
    <source>
        <dbReference type="PROSITE-ProRule" id="PRU00325"/>
    </source>
</evidence>
<dbReference type="PROSITE" id="PS50966">
    <property type="entry name" value="ZF_SWIM"/>
    <property type="match status" value="1"/>
</dbReference>
<evidence type="ECO:0000313" key="3">
    <source>
        <dbReference type="Proteomes" id="UP000695022"/>
    </source>
</evidence>
<sequence>MEDVVDQLLQEVAKCFQKYSTLTDEVLSGLAFVFQGTLLPALSLVDSKSVTRLVSPSSRCLYEVRGSSGNVYMCFEGLNYCCCPSYTYSVLKRRDSMMCKHILAVRLSEAMQTCCTVNVQDDDIATIIINMDT</sequence>
<dbReference type="RefSeq" id="XP_014671649.1">
    <property type="nucleotide sequence ID" value="XM_014816163.1"/>
</dbReference>
<protein>
    <submittedName>
        <fullName evidence="4 5">Zinc finger SWIM domain-containing protein 7-like</fullName>
    </submittedName>
</protein>
<keyword evidence="1" id="KW-0479">Metal-binding</keyword>
<evidence type="ECO:0000313" key="4">
    <source>
        <dbReference type="RefSeq" id="XP_014671647.1"/>
    </source>
</evidence>
<reference evidence="4 5" key="1">
    <citation type="submission" date="2025-05" db="UniProtKB">
        <authorList>
            <consortium name="RefSeq"/>
        </authorList>
    </citation>
    <scope>IDENTIFICATION</scope>
</reference>
<dbReference type="Proteomes" id="UP000695022">
    <property type="component" value="Unplaced"/>
</dbReference>
<organism evidence="3 6">
    <name type="scientific">Priapulus caudatus</name>
    <name type="common">Priapulid worm</name>
    <dbReference type="NCBI Taxonomy" id="37621"/>
    <lineage>
        <taxon>Eukaryota</taxon>
        <taxon>Metazoa</taxon>
        <taxon>Ecdysozoa</taxon>
        <taxon>Scalidophora</taxon>
        <taxon>Priapulida</taxon>
        <taxon>Priapulimorpha</taxon>
        <taxon>Priapulimorphida</taxon>
        <taxon>Priapulidae</taxon>
        <taxon>Priapulus</taxon>
    </lineage>
</organism>